<proteinExistence type="predicted"/>
<evidence type="ECO:0000256" key="2">
    <source>
        <dbReference type="SAM" id="Phobius"/>
    </source>
</evidence>
<feature type="compositionally biased region" description="Low complexity" evidence="1">
    <location>
        <begin position="458"/>
        <end position="467"/>
    </location>
</feature>
<name>A0A1B8GRR9_9PEZI</name>
<dbReference type="EMBL" id="KV460216">
    <property type="protein sequence ID" value="OBT98521.1"/>
    <property type="molecule type" value="Genomic_DNA"/>
</dbReference>
<dbReference type="GeneID" id="28837003"/>
<reference evidence="5" key="2">
    <citation type="journal article" date="2018" name="Nat. Commun.">
        <title>Extreme sensitivity to ultraviolet light in the fungal pathogen causing white-nose syndrome of bats.</title>
        <authorList>
            <person name="Palmer J.M."/>
            <person name="Drees K.P."/>
            <person name="Foster J.T."/>
            <person name="Lindner D.L."/>
        </authorList>
    </citation>
    <scope>NUCLEOTIDE SEQUENCE [LARGE SCALE GENOMIC DNA]</scope>
    <source>
        <strain evidence="5">UAMH 10579</strain>
    </source>
</reference>
<evidence type="ECO:0000313" key="4">
    <source>
        <dbReference type="EMBL" id="OBT98521.1"/>
    </source>
</evidence>
<feature type="region of interest" description="Disordered" evidence="1">
    <location>
        <begin position="525"/>
        <end position="660"/>
    </location>
</feature>
<evidence type="ECO:0008006" key="6">
    <source>
        <dbReference type="Google" id="ProtNLM"/>
    </source>
</evidence>
<keyword evidence="2" id="KW-0812">Transmembrane</keyword>
<feature type="transmembrane region" description="Helical" evidence="2">
    <location>
        <begin position="493"/>
        <end position="516"/>
    </location>
</feature>
<dbReference type="Gene3D" id="1.20.5.510">
    <property type="entry name" value="Single helix bin"/>
    <property type="match status" value="1"/>
</dbReference>
<feature type="signal peptide" evidence="3">
    <location>
        <begin position="1"/>
        <end position="22"/>
    </location>
</feature>
<dbReference type="RefSeq" id="XP_018132254.1">
    <property type="nucleotide sequence ID" value="XM_018273102.2"/>
</dbReference>
<evidence type="ECO:0000256" key="1">
    <source>
        <dbReference type="SAM" id="MobiDB-lite"/>
    </source>
</evidence>
<sequence length="878" mass="90014">MGARRRNVFVGLLLTLSSSASANYVDYKEVPLYSDLAPCAMSAVSYALEHLTLSACPSGITALQSCACTKDNNAAAVVTTISKSVSAQCGSTATEDFASASQVFNEYCNSGAKVTAAATLPTPVSLSITDLADFSSLAPCAQSAVSYVVDYLTYRACPPGVAALQSCACTKGNIAASVHDDISSSVGSRCGTTASEDFVSASEIFNQYCNPGSKVTAKPANPNALAVYITDLPAYSYLAPCAQSAVSYAVQGMSDVKCPEGPSALNSCVCTKNQNVYVASSSIVSAVQNSCGSTHLADISSAQAVLAGYCKLGSGVTSFPVPSNAVGKMTYYITDMPIYSSLAPCAKDAVHDALTTLTYYLCPADAGPLASCACMKDNNSLQVSKILTDSVKYECSETASEDIASAMDVYNAYCSAAKGLATPTGITASVPTSNYGTVPGPATGGNIAAPTPTPTNADGSPATPGPDGSTGGSSGDTTNPDGTPKTKKSNTAAIAGGVVGGIGALAIGAGALFFFLRRRKQRPVSGPLLAPASDDKPPGTSGTMGPGATELAGKDEWKGAGGTELVGSSPGQQHSELAGSGSPHGPGTEMYASPALTHSELHGDVSPGGQGYAGSQSPGSPYGSTVHEAGAGQARPELHGSTTGSVVSPVSGGGAGQSHEMHAYPMSATMNSPVYEMPAEYRSSKQMINRETGGSNSSKKKSVSSISVQAPSSRIYSYANQNTGAEEMQVIDRTGHGHGNCNTQQYAKRTSANEHYTIEQYEGKFCTRAPDYGNYSNQLYSAQVSAGAVSLGIEVSPALQLSLAEQHGRLRAREPTYSTVGEGAQFLMDNQCGDFGNLEETSRHEPYVAFEYVNGGLNEDLAGVGSQFDSCGSYCKHL</sequence>
<feature type="compositionally biased region" description="Low complexity" evidence="1">
    <location>
        <begin position="640"/>
        <end position="650"/>
    </location>
</feature>
<reference evidence="4 5" key="1">
    <citation type="submission" date="2016-03" db="EMBL/GenBank/DDBJ databases">
        <title>Comparative genomics of Pseudogymnoascus destructans, the fungus causing white-nose syndrome of bats.</title>
        <authorList>
            <person name="Palmer J.M."/>
            <person name="Drees K.P."/>
            <person name="Foster J.T."/>
            <person name="Lindner D.L."/>
        </authorList>
    </citation>
    <scope>NUCLEOTIDE SEQUENCE [LARGE SCALE GENOMIC DNA]</scope>
    <source>
        <strain evidence="4 5">UAMH 10579</strain>
    </source>
</reference>
<dbReference type="STRING" id="342668.A0A1B8GRR9"/>
<organism evidence="4 5">
    <name type="scientific">Pseudogymnoascus verrucosus</name>
    <dbReference type="NCBI Taxonomy" id="342668"/>
    <lineage>
        <taxon>Eukaryota</taxon>
        <taxon>Fungi</taxon>
        <taxon>Dikarya</taxon>
        <taxon>Ascomycota</taxon>
        <taxon>Pezizomycotina</taxon>
        <taxon>Leotiomycetes</taxon>
        <taxon>Thelebolales</taxon>
        <taxon>Thelebolaceae</taxon>
        <taxon>Pseudogymnoascus</taxon>
    </lineage>
</organism>
<feature type="compositionally biased region" description="Polar residues" evidence="1">
    <location>
        <begin position="613"/>
        <end position="623"/>
    </location>
</feature>
<dbReference type="AlphaFoldDB" id="A0A1B8GRR9"/>
<evidence type="ECO:0000313" key="5">
    <source>
        <dbReference type="Proteomes" id="UP000091956"/>
    </source>
</evidence>
<feature type="chain" id="PRO_5008608918" description="Extracellular membrane protein CFEM domain-containing protein" evidence="3">
    <location>
        <begin position="23"/>
        <end position="878"/>
    </location>
</feature>
<accession>A0A1B8GRR9</accession>
<keyword evidence="3" id="KW-0732">Signal</keyword>
<keyword evidence="5" id="KW-1185">Reference proteome</keyword>
<keyword evidence="2" id="KW-1133">Transmembrane helix</keyword>
<protein>
    <recommendedName>
        <fullName evidence="6">Extracellular membrane protein CFEM domain-containing protein</fullName>
    </recommendedName>
</protein>
<keyword evidence="2" id="KW-0472">Membrane</keyword>
<dbReference type="OrthoDB" id="3436787at2759"/>
<gene>
    <name evidence="4" type="ORF">VE01_03617</name>
</gene>
<dbReference type="Proteomes" id="UP000091956">
    <property type="component" value="Unassembled WGS sequence"/>
</dbReference>
<evidence type="ECO:0000256" key="3">
    <source>
        <dbReference type="SAM" id="SignalP"/>
    </source>
</evidence>
<feature type="region of interest" description="Disordered" evidence="1">
    <location>
        <begin position="437"/>
        <end position="488"/>
    </location>
</feature>